<feature type="compositionally biased region" description="Basic and acidic residues" evidence="1">
    <location>
        <begin position="20"/>
        <end position="30"/>
    </location>
</feature>
<accession>A0AAV8YXS4</accession>
<gene>
    <name evidence="2" type="ORF">NQ318_015090</name>
</gene>
<proteinExistence type="predicted"/>
<dbReference type="AlphaFoldDB" id="A0AAV8YXS4"/>
<dbReference type="EMBL" id="JAPWTK010000031">
    <property type="protein sequence ID" value="KAJ8956352.1"/>
    <property type="molecule type" value="Genomic_DNA"/>
</dbReference>
<evidence type="ECO:0000313" key="2">
    <source>
        <dbReference type="EMBL" id="KAJ8956352.1"/>
    </source>
</evidence>
<name>A0AAV8YXS4_9CUCU</name>
<sequence>MKTDREDEDSDVVFVCDEPATSKKEPEPAMKPRNRLPMRGASERLQFGAKRGPKPKKKKKMRKTRQAKNHWPEERKLDLVRRMRKQYDICLKQNQFVTGKSPWKIILEKVV</sequence>
<protein>
    <submittedName>
        <fullName evidence="2">Uncharacterized protein</fullName>
    </submittedName>
</protein>
<keyword evidence="3" id="KW-1185">Reference proteome</keyword>
<reference evidence="2" key="1">
    <citation type="journal article" date="2023" name="Insect Mol. Biol.">
        <title>Genome sequencing provides insights into the evolution of gene families encoding plant cell wall-degrading enzymes in longhorned beetles.</title>
        <authorList>
            <person name="Shin N.R."/>
            <person name="Okamura Y."/>
            <person name="Kirsch R."/>
            <person name="Pauchet Y."/>
        </authorList>
    </citation>
    <scope>NUCLEOTIDE SEQUENCE</scope>
    <source>
        <strain evidence="2">AMC_N1</strain>
    </source>
</reference>
<feature type="compositionally biased region" description="Basic residues" evidence="1">
    <location>
        <begin position="51"/>
        <end position="68"/>
    </location>
</feature>
<evidence type="ECO:0000313" key="3">
    <source>
        <dbReference type="Proteomes" id="UP001162162"/>
    </source>
</evidence>
<dbReference type="Proteomes" id="UP001162162">
    <property type="component" value="Unassembled WGS sequence"/>
</dbReference>
<organism evidence="2 3">
    <name type="scientific">Aromia moschata</name>
    <dbReference type="NCBI Taxonomy" id="1265417"/>
    <lineage>
        <taxon>Eukaryota</taxon>
        <taxon>Metazoa</taxon>
        <taxon>Ecdysozoa</taxon>
        <taxon>Arthropoda</taxon>
        <taxon>Hexapoda</taxon>
        <taxon>Insecta</taxon>
        <taxon>Pterygota</taxon>
        <taxon>Neoptera</taxon>
        <taxon>Endopterygota</taxon>
        <taxon>Coleoptera</taxon>
        <taxon>Polyphaga</taxon>
        <taxon>Cucujiformia</taxon>
        <taxon>Chrysomeloidea</taxon>
        <taxon>Cerambycidae</taxon>
        <taxon>Cerambycinae</taxon>
        <taxon>Callichromatini</taxon>
        <taxon>Aromia</taxon>
    </lineage>
</organism>
<comment type="caution">
    <text evidence="2">The sequence shown here is derived from an EMBL/GenBank/DDBJ whole genome shotgun (WGS) entry which is preliminary data.</text>
</comment>
<feature type="region of interest" description="Disordered" evidence="1">
    <location>
        <begin position="18"/>
        <end position="74"/>
    </location>
</feature>
<evidence type="ECO:0000256" key="1">
    <source>
        <dbReference type="SAM" id="MobiDB-lite"/>
    </source>
</evidence>